<dbReference type="InterPro" id="IPR013154">
    <property type="entry name" value="ADH-like_N"/>
</dbReference>
<dbReference type="Gene3D" id="3.40.50.720">
    <property type="entry name" value="NAD(P)-binding Rossmann-like Domain"/>
    <property type="match status" value="1"/>
</dbReference>
<evidence type="ECO:0000313" key="4">
    <source>
        <dbReference type="EMBL" id="MFH8548788.1"/>
    </source>
</evidence>
<accession>A0ABW7QUW4</accession>
<dbReference type="Gene3D" id="3.90.180.10">
    <property type="entry name" value="Medium-chain alcohol dehydrogenases, catalytic domain"/>
    <property type="match status" value="1"/>
</dbReference>
<dbReference type="EMBL" id="JBIRGQ010000005">
    <property type="protein sequence ID" value="MFH8548788.1"/>
    <property type="molecule type" value="Genomic_DNA"/>
</dbReference>
<organism evidence="4 5">
    <name type="scientific">Streptomyces longisporoflavus</name>
    <dbReference type="NCBI Taxonomy" id="28044"/>
    <lineage>
        <taxon>Bacteria</taxon>
        <taxon>Bacillati</taxon>
        <taxon>Actinomycetota</taxon>
        <taxon>Actinomycetes</taxon>
        <taxon>Kitasatosporales</taxon>
        <taxon>Streptomycetaceae</taxon>
        <taxon>Streptomyces</taxon>
    </lineage>
</organism>
<name>A0ABW7QUW4_9ACTN</name>
<dbReference type="PROSITE" id="PS01162">
    <property type="entry name" value="QOR_ZETA_CRYSTAL"/>
    <property type="match status" value="1"/>
</dbReference>
<dbReference type="Pfam" id="PF08240">
    <property type="entry name" value="ADH_N"/>
    <property type="match status" value="1"/>
</dbReference>
<dbReference type="CDD" id="cd05289">
    <property type="entry name" value="MDR_like_2"/>
    <property type="match status" value="1"/>
</dbReference>
<sequence length="310" mass="31725">MRRVRYEHSGGPEVLFTEDVPVPSPGPGELLVRVEAAGVTLPVVRKVREDRDPIPLGGEIAGEVVAVGGDVRGYAPGDRVTGPCFGHGYAEFALLRAVMASHVPDGASAVDAVALVRSGLVAYGALDAAGHAPGEAALITAAAGGVGHLALQLARLRGAARVVGAVSGAGAAGKAGLLRSLGADEVVTYDEETWGDPVDYVLDAVGGELLSPAVQALAPHGRLVAYSSGGGTIQAYDLLVGAKSVTGFQVGLIARERPGTYEAWRCELWRLYGAGALRPVVHAEFALGDAAKAHAVIEERSNLGKVVLIP</sequence>
<dbReference type="InterPro" id="IPR020843">
    <property type="entry name" value="ER"/>
</dbReference>
<dbReference type="PANTHER" id="PTHR48106:SF13">
    <property type="entry name" value="QUINONE OXIDOREDUCTASE-RELATED"/>
    <property type="match status" value="1"/>
</dbReference>
<dbReference type="RefSeq" id="WP_397715276.1">
    <property type="nucleotide sequence ID" value="NZ_JBIRGN010000005.1"/>
</dbReference>
<dbReference type="SUPFAM" id="SSF51735">
    <property type="entry name" value="NAD(P)-binding Rossmann-fold domains"/>
    <property type="match status" value="1"/>
</dbReference>
<evidence type="ECO:0000256" key="1">
    <source>
        <dbReference type="ARBA" id="ARBA00022857"/>
    </source>
</evidence>
<dbReference type="Proteomes" id="UP001610818">
    <property type="component" value="Unassembled WGS sequence"/>
</dbReference>
<evidence type="ECO:0000256" key="2">
    <source>
        <dbReference type="ARBA" id="ARBA00023002"/>
    </source>
</evidence>
<protein>
    <submittedName>
        <fullName evidence="4">Zinc-binding alcohol dehydrogenase family protein</fullName>
    </submittedName>
</protein>
<dbReference type="InterPro" id="IPR036291">
    <property type="entry name" value="NAD(P)-bd_dom_sf"/>
</dbReference>
<proteinExistence type="predicted"/>
<dbReference type="Pfam" id="PF13602">
    <property type="entry name" value="ADH_zinc_N_2"/>
    <property type="match status" value="1"/>
</dbReference>
<comment type="caution">
    <text evidence="4">The sequence shown here is derived from an EMBL/GenBank/DDBJ whole genome shotgun (WGS) entry which is preliminary data.</text>
</comment>
<dbReference type="SUPFAM" id="SSF50129">
    <property type="entry name" value="GroES-like"/>
    <property type="match status" value="1"/>
</dbReference>
<feature type="domain" description="Enoyl reductase (ER)" evidence="3">
    <location>
        <begin position="10"/>
        <end position="308"/>
    </location>
</feature>
<dbReference type="InterPro" id="IPR011032">
    <property type="entry name" value="GroES-like_sf"/>
</dbReference>
<dbReference type="InterPro" id="IPR002364">
    <property type="entry name" value="Quin_OxRdtase/zeta-crystal_CS"/>
</dbReference>
<reference evidence="4 5" key="1">
    <citation type="submission" date="2024-10" db="EMBL/GenBank/DDBJ databases">
        <title>The Natural Products Discovery Center: Release of the First 8490 Sequenced Strains for Exploring Actinobacteria Biosynthetic Diversity.</title>
        <authorList>
            <person name="Kalkreuter E."/>
            <person name="Kautsar S.A."/>
            <person name="Yang D."/>
            <person name="Bader C.D."/>
            <person name="Teijaro C.N."/>
            <person name="Fluegel L."/>
            <person name="Davis C.M."/>
            <person name="Simpson J.R."/>
            <person name="Lauterbach L."/>
            <person name="Steele A.D."/>
            <person name="Gui C."/>
            <person name="Meng S."/>
            <person name="Li G."/>
            <person name="Viehrig K."/>
            <person name="Ye F."/>
            <person name="Su P."/>
            <person name="Kiefer A.F."/>
            <person name="Nichols A."/>
            <person name="Cepeda A.J."/>
            <person name="Yan W."/>
            <person name="Fan B."/>
            <person name="Jiang Y."/>
            <person name="Adhikari A."/>
            <person name="Zheng C.-J."/>
            <person name="Schuster L."/>
            <person name="Cowan T.M."/>
            <person name="Smanski M.J."/>
            <person name="Chevrette M.G."/>
            <person name="De Carvalho L.P.S."/>
            <person name="Shen B."/>
        </authorList>
    </citation>
    <scope>NUCLEOTIDE SEQUENCE [LARGE SCALE GENOMIC DNA]</scope>
    <source>
        <strain evidence="4 5">NPDC017990</strain>
    </source>
</reference>
<keyword evidence="1" id="KW-0521">NADP</keyword>
<dbReference type="SMART" id="SM00829">
    <property type="entry name" value="PKS_ER"/>
    <property type="match status" value="1"/>
</dbReference>
<keyword evidence="5" id="KW-1185">Reference proteome</keyword>
<gene>
    <name evidence="4" type="ORF">ACH4F9_27620</name>
</gene>
<evidence type="ECO:0000313" key="5">
    <source>
        <dbReference type="Proteomes" id="UP001610818"/>
    </source>
</evidence>
<evidence type="ECO:0000259" key="3">
    <source>
        <dbReference type="SMART" id="SM00829"/>
    </source>
</evidence>
<dbReference type="PANTHER" id="PTHR48106">
    <property type="entry name" value="QUINONE OXIDOREDUCTASE PIG3-RELATED"/>
    <property type="match status" value="1"/>
</dbReference>
<keyword evidence="2" id="KW-0560">Oxidoreductase</keyword>